<evidence type="ECO:0000256" key="6">
    <source>
        <dbReference type="ARBA" id="ARBA00023163"/>
    </source>
</evidence>
<dbReference type="Proteomes" id="UP000542813">
    <property type="component" value="Unassembled WGS sequence"/>
</dbReference>
<feature type="binding site" evidence="7">
    <location>
        <position position="167"/>
    </location>
    <ligand>
        <name>Zn(2+)</name>
        <dbReference type="ChEBI" id="CHEBI:29105"/>
    </ligand>
</feature>
<evidence type="ECO:0000256" key="1">
    <source>
        <dbReference type="ARBA" id="ARBA00007957"/>
    </source>
</evidence>
<keyword evidence="2" id="KW-0678">Repressor</keyword>
<dbReference type="CDD" id="cd07153">
    <property type="entry name" value="Fur_like"/>
    <property type="match status" value="1"/>
</dbReference>
<evidence type="ECO:0000313" key="9">
    <source>
        <dbReference type="EMBL" id="MBB5788818.1"/>
    </source>
</evidence>
<reference evidence="9 10" key="1">
    <citation type="submission" date="2020-08" db="EMBL/GenBank/DDBJ databases">
        <title>Sequencing the genomes of 1000 actinobacteria strains.</title>
        <authorList>
            <person name="Klenk H.-P."/>
        </authorList>
    </citation>
    <scope>NUCLEOTIDE SEQUENCE [LARGE SCALE GENOMIC DNA]</scope>
    <source>
        <strain evidence="9 10">DSM 102122</strain>
    </source>
</reference>
<feature type="binding site" evidence="7">
    <location>
        <position position="124"/>
    </location>
    <ligand>
        <name>Zn(2+)</name>
        <dbReference type="ChEBI" id="CHEBI:29105"/>
    </ligand>
</feature>
<evidence type="ECO:0000256" key="8">
    <source>
        <dbReference type="SAM" id="MobiDB-lite"/>
    </source>
</evidence>
<evidence type="ECO:0000256" key="3">
    <source>
        <dbReference type="ARBA" id="ARBA00022833"/>
    </source>
</evidence>
<feature type="binding site" evidence="7">
    <location>
        <position position="164"/>
    </location>
    <ligand>
        <name>Zn(2+)</name>
        <dbReference type="ChEBI" id="CHEBI:29105"/>
    </ligand>
</feature>
<keyword evidence="3 7" id="KW-0862">Zinc</keyword>
<dbReference type="InterPro" id="IPR002481">
    <property type="entry name" value="FUR"/>
</dbReference>
<evidence type="ECO:0000256" key="5">
    <source>
        <dbReference type="ARBA" id="ARBA00023125"/>
    </source>
</evidence>
<organism evidence="9 10">
    <name type="scientific">Jiangella mangrovi</name>
    <dbReference type="NCBI Taxonomy" id="1524084"/>
    <lineage>
        <taxon>Bacteria</taxon>
        <taxon>Bacillati</taxon>
        <taxon>Actinomycetota</taxon>
        <taxon>Actinomycetes</taxon>
        <taxon>Jiangellales</taxon>
        <taxon>Jiangellaceae</taxon>
        <taxon>Jiangella</taxon>
    </lineage>
</organism>
<dbReference type="GO" id="GO:0000976">
    <property type="term" value="F:transcription cis-regulatory region binding"/>
    <property type="evidence" value="ECO:0007669"/>
    <property type="project" value="TreeGrafter"/>
</dbReference>
<evidence type="ECO:0000256" key="2">
    <source>
        <dbReference type="ARBA" id="ARBA00022491"/>
    </source>
</evidence>
<comment type="cofactor">
    <cofactor evidence="7">
        <name>Zn(2+)</name>
        <dbReference type="ChEBI" id="CHEBI:29105"/>
    </cofactor>
    <text evidence="7">Binds 1 zinc ion per subunit.</text>
</comment>
<dbReference type="Gene3D" id="3.30.1490.190">
    <property type="match status" value="1"/>
</dbReference>
<dbReference type="InterPro" id="IPR043135">
    <property type="entry name" value="Fur_C"/>
</dbReference>
<dbReference type="Gene3D" id="1.10.10.10">
    <property type="entry name" value="Winged helix-like DNA-binding domain superfamily/Winged helix DNA-binding domain"/>
    <property type="match status" value="1"/>
</dbReference>
<evidence type="ECO:0000313" key="10">
    <source>
        <dbReference type="Proteomes" id="UP000542813"/>
    </source>
</evidence>
<keyword evidence="7" id="KW-0479">Metal-binding</keyword>
<gene>
    <name evidence="9" type="ORF">HD601_003393</name>
</gene>
<dbReference type="RefSeq" id="WP_184823730.1">
    <property type="nucleotide sequence ID" value="NZ_JACHMM010000001.1"/>
</dbReference>
<dbReference type="GO" id="GO:0045892">
    <property type="term" value="P:negative regulation of DNA-templated transcription"/>
    <property type="evidence" value="ECO:0007669"/>
    <property type="project" value="TreeGrafter"/>
</dbReference>
<dbReference type="AlphaFoldDB" id="A0A7W9LM22"/>
<comment type="caution">
    <text evidence="9">The sequence shown here is derived from an EMBL/GenBank/DDBJ whole genome shotgun (WGS) entry which is preliminary data.</text>
</comment>
<proteinExistence type="inferred from homology"/>
<keyword evidence="5" id="KW-0238">DNA-binding</keyword>
<dbReference type="Pfam" id="PF01475">
    <property type="entry name" value="FUR"/>
    <property type="match status" value="1"/>
</dbReference>
<sequence length="177" mass="18737">MPTPPGSSPAVSHVVQPHTHGHQDYERHARTALRGFGLRSTPQRLAIIKALSEAHDAGHADGGAHLTVPEIHDALDAAGMHIELSTIYRTVATLVEHGVLHAIAYVDRPASYGLAGIAHHHAVCVRCGTVYEISSTALADAMRAIEDVTGFLPDDLRVTAHGTCVDCRNQPAAAGED</sequence>
<keyword evidence="10" id="KW-1185">Reference proteome</keyword>
<dbReference type="SUPFAM" id="SSF46785">
    <property type="entry name" value="Winged helix' DNA-binding domain"/>
    <property type="match status" value="1"/>
</dbReference>
<dbReference type="EMBL" id="JACHMM010000001">
    <property type="protein sequence ID" value="MBB5788818.1"/>
    <property type="molecule type" value="Genomic_DNA"/>
</dbReference>
<evidence type="ECO:0000256" key="4">
    <source>
        <dbReference type="ARBA" id="ARBA00023015"/>
    </source>
</evidence>
<protein>
    <submittedName>
        <fullName evidence="9">Fur family ferric uptake transcriptional regulator</fullName>
    </submittedName>
</protein>
<comment type="similarity">
    <text evidence="1">Belongs to the Fur family.</text>
</comment>
<dbReference type="InterPro" id="IPR036390">
    <property type="entry name" value="WH_DNA-bd_sf"/>
</dbReference>
<feature type="region of interest" description="Disordered" evidence="8">
    <location>
        <begin position="1"/>
        <end position="22"/>
    </location>
</feature>
<evidence type="ECO:0000256" key="7">
    <source>
        <dbReference type="PIRSR" id="PIRSR602481-1"/>
    </source>
</evidence>
<keyword evidence="6" id="KW-0804">Transcription</keyword>
<dbReference type="GO" id="GO:0008270">
    <property type="term" value="F:zinc ion binding"/>
    <property type="evidence" value="ECO:0007669"/>
    <property type="project" value="TreeGrafter"/>
</dbReference>
<dbReference type="GO" id="GO:0003700">
    <property type="term" value="F:DNA-binding transcription factor activity"/>
    <property type="evidence" value="ECO:0007669"/>
    <property type="project" value="InterPro"/>
</dbReference>
<dbReference type="GO" id="GO:1900376">
    <property type="term" value="P:regulation of secondary metabolite biosynthetic process"/>
    <property type="evidence" value="ECO:0007669"/>
    <property type="project" value="TreeGrafter"/>
</dbReference>
<dbReference type="InterPro" id="IPR036388">
    <property type="entry name" value="WH-like_DNA-bd_sf"/>
</dbReference>
<name>A0A7W9LM22_9ACTN</name>
<accession>A0A7W9LM22</accession>
<dbReference type="PANTHER" id="PTHR33202:SF7">
    <property type="entry name" value="FERRIC UPTAKE REGULATION PROTEIN"/>
    <property type="match status" value="1"/>
</dbReference>
<feature type="binding site" evidence="7">
    <location>
        <position position="127"/>
    </location>
    <ligand>
        <name>Zn(2+)</name>
        <dbReference type="ChEBI" id="CHEBI:29105"/>
    </ligand>
</feature>
<dbReference type="PANTHER" id="PTHR33202">
    <property type="entry name" value="ZINC UPTAKE REGULATION PROTEIN"/>
    <property type="match status" value="1"/>
</dbReference>
<keyword evidence="4" id="KW-0805">Transcription regulation</keyword>